<sequence>MGHTTPDHSNLVETAHAGRNAETSIGVGLLTAILQSQLRDNAKAAELLQIVQKGVMRKRWNGVGECEKLSAQRKSLKAERSSGIEENKASVQRKKIFQSQIKSLQDDMKVDTHRSDLRE</sequence>
<keyword evidence="2" id="KW-1185">Reference proteome</keyword>
<accession>A0AAD6Z5M1</accession>
<reference evidence="1" key="1">
    <citation type="submission" date="2023-03" db="EMBL/GenBank/DDBJ databases">
        <title>Massive genome expansion in bonnet fungi (Mycena s.s.) driven by repeated elements and novel gene families across ecological guilds.</title>
        <authorList>
            <consortium name="Lawrence Berkeley National Laboratory"/>
            <person name="Harder C.B."/>
            <person name="Miyauchi S."/>
            <person name="Viragh M."/>
            <person name="Kuo A."/>
            <person name="Thoen E."/>
            <person name="Andreopoulos B."/>
            <person name="Lu D."/>
            <person name="Skrede I."/>
            <person name="Drula E."/>
            <person name="Henrissat B."/>
            <person name="Morin E."/>
            <person name="Kohler A."/>
            <person name="Barry K."/>
            <person name="LaButti K."/>
            <person name="Morin E."/>
            <person name="Salamov A."/>
            <person name="Lipzen A."/>
            <person name="Mereny Z."/>
            <person name="Hegedus B."/>
            <person name="Baldrian P."/>
            <person name="Stursova M."/>
            <person name="Weitz H."/>
            <person name="Taylor A."/>
            <person name="Grigoriev I.V."/>
            <person name="Nagy L.G."/>
            <person name="Martin F."/>
            <person name="Kauserud H."/>
        </authorList>
    </citation>
    <scope>NUCLEOTIDE SEQUENCE</scope>
    <source>
        <strain evidence="1">CBHHK002</strain>
    </source>
</reference>
<protein>
    <submittedName>
        <fullName evidence="1">Uncharacterized protein</fullName>
    </submittedName>
</protein>
<dbReference type="EMBL" id="JARIHO010000086">
    <property type="protein sequence ID" value="KAJ7307903.1"/>
    <property type="molecule type" value="Genomic_DNA"/>
</dbReference>
<dbReference type="Proteomes" id="UP001218218">
    <property type="component" value="Unassembled WGS sequence"/>
</dbReference>
<gene>
    <name evidence="1" type="ORF">DFH08DRAFT_975288</name>
</gene>
<evidence type="ECO:0000313" key="1">
    <source>
        <dbReference type="EMBL" id="KAJ7307903.1"/>
    </source>
</evidence>
<evidence type="ECO:0000313" key="2">
    <source>
        <dbReference type="Proteomes" id="UP001218218"/>
    </source>
</evidence>
<organism evidence="1 2">
    <name type="scientific">Mycena albidolilacea</name>
    <dbReference type="NCBI Taxonomy" id="1033008"/>
    <lineage>
        <taxon>Eukaryota</taxon>
        <taxon>Fungi</taxon>
        <taxon>Dikarya</taxon>
        <taxon>Basidiomycota</taxon>
        <taxon>Agaricomycotina</taxon>
        <taxon>Agaricomycetes</taxon>
        <taxon>Agaricomycetidae</taxon>
        <taxon>Agaricales</taxon>
        <taxon>Marasmiineae</taxon>
        <taxon>Mycenaceae</taxon>
        <taxon>Mycena</taxon>
    </lineage>
</organism>
<comment type="caution">
    <text evidence="1">The sequence shown here is derived from an EMBL/GenBank/DDBJ whole genome shotgun (WGS) entry which is preliminary data.</text>
</comment>
<dbReference type="AlphaFoldDB" id="A0AAD6Z5M1"/>
<name>A0AAD6Z5M1_9AGAR</name>
<proteinExistence type="predicted"/>